<keyword evidence="1" id="KW-0732">Signal</keyword>
<dbReference type="PANTHER" id="PTHR16026">
    <property type="entry name" value="CARTILAGE ACIDIC PROTEIN 1"/>
    <property type="match status" value="1"/>
</dbReference>
<organism evidence="3 4">
    <name type="scientific">Algoriphagus antarcticus</name>
    <dbReference type="NCBI Taxonomy" id="238540"/>
    <lineage>
        <taxon>Bacteria</taxon>
        <taxon>Pseudomonadati</taxon>
        <taxon>Bacteroidota</taxon>
        <taxon>Cytophagia</taxon>
        <taxon>Cytophagales</taxon>
        <taxon>Cyclobacteriaceae</taxon>
        <taxon>Algoriphagus</taxon>
    </lineage>
</organism>
<evidence type="ECO:0000256" key="1">
    <source>
        <dbReference type="ARBA" id="ARBA00022729"/>
    </source>
</evidence>
<gene>
    <name evidence="3" type="ORF">C8N25_13232</name>
</gene>
<evidence type="ECO:0000259" key="2">
    <source>
        <dbReference type="Pfam" id="PF07593"/>
    </source>
</evidence>
<accession>A0A3E0DBP5</accession>
<proteinExistence type="predicted"/>
<dbReference type="InterPro" id="IPR011519">
    <property type="entry name" value="UnbV_ASPIC"/>
</dbReference>
<dbReference type="Gene3D" id="2.130.10.130">
    <property type="entry name" value="Integrin alpha, N-terminal"/>
    <property type="match status" value="4"/>
</dbReference>
<keyword evidence="4" id="KW-1185">Reference proteome</keyword>
<protein>
    <submittedName>
        <fullName evidence="3">FG-GAP repeat protein</fullName>
    </submittedName>
</protein>
<comment type="caution">
    <text evidence="3">The sequence shown here is derived from an EMBL/GenBank/DDBJ whole genome shotgun (WGS) entry which is preliminary data.</text>
</comment>
<feature type="domain" description="ASPIC/UnbV" evidence="2">
    <location>
        <begin position="529"/>
        <end position="595"/>
    </location>
</feature>
<evidence type="ECO:0000313" key="4">
    <source>
        <dbReference type="Proteomes" id="UP000256405"/>
    </source>
</evidence>
<dbReference type="PANTHER" id="PTHR16026:SF0">
    <property type="entry name" value="CARTILAGE ACIDIC PROTEIN 1"/>
    <property type="match status" value="1"/>
</dbReference>
<dbReference type="Pfam" id="PF07593">
    <property type="entry name" value="UnbV_ASPIC"/>
    <property type="match status" value="1"/>
</dbReference>
<dbReference type="SUPFAM" id="SSF69318">
    <property type="entry name" value="Integrin alpha N-terminal domain"/>
    <property type="match status" value="2"/>
</dbReference>
<dbReference type="InterPro" id="IPR013517">
    <property type="entry name" value="FG-GAP"/>
</dbReference>
<sequence>MPLLKSGTIKMDRFSIAFLIGIGLLFSCKEKKEEDKLFELMPAEKTGVQFQNTLISSDSLNILEYLYFYNGGGVAAGDINNDGLVDLYFAGNQVSNRLYLNLGNFQFEDITDSAGVSGEGGWSTGVTMADVNGDGLMDIYVSQVGNYKGLSGKNRLYINQGANKFEDQAEKYRVDFVGFSTQAAFLDYDNDGDLDMYLLNHSVKSPEIFTQSDQRIHPDALGDKLFKNLLSEGQTGFEDVTEASGIYSSILGFGLGVGIEDVNGDGWPDIYVSNDFTENDYLYLNQQDGTFVDSLEDLISNTSRYSMGNDLADLNGDGLPEIFTTDMLPDAPEIWMKSVGEDKPEVYQIKKKFGYSDQYVRNHLQLNQGENGFSEIAFFSGVYASDWSWSPLIFDMDNDGLADIHITNGIEKRPNDLDFIQYSQQADPNLSMDELRQKQIDMLPTVKLPNLSFQNQGNLKFTDQATNWGLDQPSYSNGSTYADLDNDGDLDLIINNLNQPAFIYQNHAEKSESSFLRINLKAKGNNPFGMGAKVGVYFEGKSLFQQYSGTRGFMSGTSSTLVFGLGKAQAIDSISVRWPDGVQEIFHEKSINQTFKLIQGEGKPAITTSKKEKETFIHPIISWGHQEKNTLDETKREYLIPKSFASIGPSLAVGDVNGDGLDDFYVGGAQDHAGVLFLQLLNGEFVEKKNEIFSQFARAEDVIAAFADFNGDGNLDLYVGSGGNEHESGVLFNFDRLMLGNGKGDFRFSPMSLPHSGENTSTIAVHDLDADGDLDIFVGSSVVTGDYGASPKSALLINQGNGIFQDRTKEWFGSETDLGMINSAVWADLDDNGKSELIFTGDWQGIRVFEIINGKSFQEKIIKGLEYSSGWIQSLAISDVNGDGKPDILTGNLGLNSKLKASPEKPVWLYHGDFDENGQADPLIFHYMGDRLVPLATRDDLIKQIPGIKKKHPSYQSYAEIASPTDLFTEESLVKTSKHAVYEFRSGVYLQQVDGSFLFEPFPDAAQLSPIFSISWDKSEKSVLLGGNFSGFRVDLGINTASAITAFHRETTGWRESTIKHTIPAKSEIRNLEKIIVKGTSYNLAVSNSGPLYWIKLD</sequence>
<dbReference type="Proteomes" id="UP000256405">
    <property type="component" value="Unassembled WGS sequence"/>
</dbReference>
<reference evidence="3 4" key="1">
    <citation type="submission" date="2018-08" db="EMBL/GenBank/DDBJ databases">
        <title>Genomic Encyclopedia of Archaeal and Bacterial Type Strains, Phase II (KMG-II): from individual species to whole genera.</title>
        <authorList>
            <person name="Goeker M."/>
        </authorList>
    </citation>
    <scope>NUCLEOTIDE SEQUENCE [LARGE SCALE GENOMIC DNA]</scope>
    <source>
        <strain evidence="3 4">DSM 15986</strain>
    </source>
</reference>
<dbReference type="PROSITE" id="PS51257">
    <property type="entry name" value="PROKAR_LIPOPROTEIN"/>
    <property type="match status" value="1"/>
</dbReference>
<evidence type="ECO:0000313" key="3">
    <source>
        <dbReference type="EMBL" id="REG79402.1"/>
    </source>
</evidence>
<name>A0A3E0DBP5_9BACT</name>
<dbReference type="EMBL" id="QUNF01000032">
    <property type="protein sequence ID" value="REG79402.1"/>
    <property type="molecule type" value="Genomic_DNA"/>
</dbReference>
<dbReference type="InterPro" id="IPR027039">
    <property type="entry name" value="Crtac1"/>
</dbReference>
<dbReference type="Pfam" id="PF13517">
    <property type="entry name" value="FG-GAP_3"/>
    <property type="match status" value="5"/>
</dbReference>
<dbReference type="AlphaFoldDB" id="A0A3E0DBP5"/>
<dbReference type="InterPro" id="IPR028994">
    <property type="entry name" value="Integrin_alpha_N"/>
</dbReference>